<proteinExistence type="predicted"/>
<organism evidence="2 3">
    <name type="scientific">Heliophilum fasciatum</name>
    <dbReference type="NCBI Taxonomy" id="35700"/>
    <lineage>
        <taxon>Bacteria</taxon>
        <taxon>Bacillati</taxon>
        <taxon>Bacillota</taxon>
        <taxon>Clostridia</taxon>
        <taxon>Eubacteriales</taxon>
        <taxon>Heliobacteriaceae</taxon>
        <taxon>Heliophilum</taxon>
    </lineage>
</organism>
<comment type="caution">
    <text evidence="2">The sequence shown here is derived from an EMBL/GenBank/DDBJ whole genome shotgun (WGS) entry which is preliminary data.</text>
</comment>
<evidence type="ECO:0000313" key="3">
    <source>
        <dbReference type="Proteomes" id="UP000294813"/>
    </source>
</evidence>
<dbReference type="AlphaFoldDB" id="A0A4R2RG97"/>
<evidence type="ECO:0000313" key="2">
    <source>
        <dbReference type="EMBL" id="TCP61744.1"/>
    </source>
</evidence>
<dbReference type="Proteomes" id="UP000294813">
    <property type="component" value="Unassembled WGS sequence"/>
</dbReference>
<protein>
    <submittedName>
        <fullName evidence="2">Uncharacterized protein</fullName>
    </submittedName>
</protein>
<dbReference type="RefSeq" id="WP_131920264.1">
    <property type="nucleotide sequence ID" value="NZ_JAOQNU010000027.1"/>
</dbReference>
<name>A0A4R2RG97_9FIRM</name>
<keyword evidence="3" id="KW-1185">Reference proteome</keyword>
<gene>
    <name evidence="2" type="ORF">EDD73_12615</name>
</gene>
<dbReference type="EMBL" id="SLXT01000026">
    <property type="protein sequence ID" value="TCP61744.1"/>
    <property type="molecule type" value="Genomic_DNA"/>
</dbReference>
<feature type="region of interest" description="Disordered" evidence="1">
    <location>
        <begin position="70"/>
        <end position="89"/>
    </location>
</feature>
<accession>A0A4R2RG97</accession>
<evidence type="ECO:0000256" key="1">
    <source>
        <dbReference type="SAM" id="MobiDB-lite"/>
    </source>
</evidence>
<reference evidence="2 3" key="1">
    <citation type="submission" date="2019-03" db="EMBL/GenBank/DDBJ databases">
        <title>Genomic Encyclopedia of Type Strains, Phase IV (KMG-IV): sequencing the most valuable type-strain genomes for metagenomic binning, comparative biology and taxonomic classification.</title>
        <authorList>
            <person name="Goeker M."/>
        </authorList>
    </citation>
    <scope>NUCLEOTIDE SEQUENCE [LARGE SCALE GENOMIC DNA]</scope>
    <source>
        <strain evidence="2 3">DSM 11170</strain>
    </source>
</reference>
<sequence length="89" mass="10148">MPGIPDDKKFIRISVPVKLEPFIEALKTAKQTTSSQFFRYAIIEACRESGITVDGATIDDLIIELAEDDRRRRENDPRRKLKDEGAILD</sequence>